<dbReference type="AlphaFoldDB" id="A0AAD6TM43"/>
<reference evidence="1" key="1">
    <citation type="submission" date="2023-03" db="EMBL/GenBank/DDBJ databases">
        <title>Massive genome expansion in bonnet fungi (Mycena s.s.) driven by repeated elements and novel gene families across ecological guilds.</title>
        <authorList>
            <consortium name="Lawrence Berkeley National Laboratory"/>
            <person name="Harder C.B."/>
            <person name="Miyauchi S."/>
            <person name="Viragh M."/>
            <person name="Kuo A."/>
            <person name="Thoen E."/>
            <person name="Andreopoulos B."/>
            <person name="Lu D."/>
            <person name="Skrede I."/>
            <person name="Drula E."/>
            <person name="Henrissat B."/>
            <person name="Morin E."/>
            <person name="Kohler A."/>
            <person name="Barry K."/>
            <person name="LaButti K."/>
            <person name="Morin E."/>
            <person name="Salamov A."/>
            <person name="Lipzen A."/>
            <person name="Mereny Z."/>
            <person name="Hegedus B."/>
            <person name="Baldrian P."/>
            <person name="Stursova M."/>
            <person name="Weitz H."/>
            <person name="Taylor A."/>
            <person name="Grigoriev I.V."/>
            <person name="Nagy L.G."/>
            <person name="Martin F."/>
            <person name="Kauserud H."/>
        </authorList>
    </citation>
    <scope>NUCLEOTIDE SEQUENCE</scope>
    <source>
        <strain evidence="1">CBHHK173m</strain>
    </source>
</reference>
<sequence length="141" mass="16270">MSSASRKRKAPSEVSLIDEDLWQHFRHCTDIQRVISYIDQGTMKKANLGVAEQAFTHFLEAVRAYRAWVGNRNFPEVEAFLYTAALALFSFCKRVKSSDTRKTYTFREMYLDLSGLAPRHFPANVGRPFCTHPLLIRTFCT</sequence>
<protein>
    <submittedName>
        <fullName evidence="1">Uncharacterized protein</fullName>
    </submittedName>
</protein>
<proteinExistence type="predicted"/>
<evidence type="ECO:0000313" key="1">
    <source>
        <dbReference type="EMBL" id="KAJ7070270.1"/>
    </source>
</evidence>
<comment type="caution">
    <text evidence="1">The sequence shown here is derived from an EMBL/GenBank/DDBJ whole genome shotgun (WGS) entry which is preliminary data.</text>
</comment>
<evidence type="ECO:0000313" key="2">
    <source>
        <dbReference type="Proteomes" id="UP001222325"/>
    </source>
</evidence>
<gene>
    <name evidence="1" type="ORF">B0H15DRAFT_957834</name>
</gene>
<keyword evidence="2" id="KW-1185">Reference proteome</keyword>
<dbReference type="Proteomes" id="UP001222325">
    <property type="component" value="Unassembled WGS sequence"/>
</dbReference>
<dbReference type="EMBL" id="JARJCN010000134">
    <property type="protein sequence ID" value="KAJ7070270.1"/>
    <property type="molecule type" value="Genomic_DNA"/>
</dbReference>
<accession>A0AAD6TM43</accession>
<organism evidence="1 2">
    <name type="scientific">Mycena belliarum</name>
    <dbReference type="NCBI Taxonomy" id="1033014"/>
    <lineage>
        <taxon>Eukaryota</taxon>
        <taxon>Fungi</taxon>
        <taxon>Dikarya</taxon>
        <taxon>Basidiomycota</taxon>
        <taxon>Agaricomycotina</taxon>
        <taxon>Agaricomycetes</taxon>
        <taxon>Agaricomycetidae</taxon>
        <taxon>Agaricales</taxon>
        <taxon>Marasmiineae</taxon>
        <taxon>Mycenaceae</taxon>
        <taxon>Mycena</taxon>
    </lineage>
</organism>
<name>A0AAD6TM43_9AGAR</name>